<dbReference type="AlphaFoldDB" id="A0A5C6DCI7"/>
<evidence type="ECO:0000313" key="2">
    <source>
        <dbReference type="Proteomes" id="UP000319143"/>
    </source>
</evidence>
<sequence>MLFVVAVKADDDSGIDRVIYRDKVYVLAGDGYVHAIK</sequence>
<protein>
    <submittedName>
        <fullName evidence="1">Uncharacterized protein</fullName>
    </submittedName>
</protein>
<accession>A0A5C6DCI7</accession>
<reference evidence="1 2" key="1">
    <citation type="submission" date="2019-02" db="EMBL/GenBank/DDBJ databases">
        <title>Deep-cultivation of Planctomycetes and their phenomic and genomic characterization uncovers novel biology.</title>
        <authorList>
            <person name="Wiegand S."/>
            <person name="Jogler M."/>
            <person name="Boedeker C."/>
            <person name="Pinto D."/>
            <person name="Vollmers J."/>
            <person name="Rivas-Marin E."/>
            <person name="Kohn T."/>
            <person name="Peeters S.H."/>
            <person name="Heuer A."/>
            <person name="Rast P."/>
            <person name="Oberbeckmann S."/>
            <person name="Bunk B."/>
            <person name="Jeske O."/>
            <person name="Meyerdierks A."/>
            <person name="Storesund J.E."/>
            <person name="Kallscheuer N."/>
            <person name="Luecker S."/>
            <person name="Lage O.M."/>
            <person name="Pohl T."/>
            <person name="Merkel B.J."/>
            <person name="Hornburger P."/>
            <person name="Mueller R.-W."/>
            <person name="Bruemmer F."/>
            <person name="Labrenz M."/>
            <person name="Spormann A.M."/>
            <person name="Op Den Camp H."/>
            <person name="Overmann J."/>
            <person name="Amann R."/>
            <person name="Jetten M.S.M."/>
            <person name="Mascher T."/>
            <person name="Medema M.H."/>
            <person name="Devos D.P."/>
            <person name="Kaster A.-K."/>
            <person name="Ovreas L."/>
            <person name="Rohde M."/>
            <person name="Galperin M.Y."/>
            <person name="Jogler C."/>
        </authorList>
    </citation>
    <scope>NUCLEOTIDE SEQUENCE [LARGE SCALE GENOMIC DNA]</scope>
    <source>
        <strain evidence="1 2">Poly41</strain>
    </source>
</reference>
<gene>
    <name evidence="1" type="ORF">Poly41_56270</name>
</gene>
<name>A0A5C6DCI7_9BACT</name>
<proteinExistence type="predicted"/>
<keyword evidence="2" id="KW-1185">Reference proteome</keyword>
<dbReference type="EMBL" id="SJPV01000012">
    <property type="protein sequence ID" value="TWU32649.1"/>
    <property type="molecule type" value="Genomic_DNA"/>
</dbReference>
<comment type="caution">
    <text evidence="1">The sequence shown here is derived from an EMBL/GenBank/DDBJ whole genome shotgun (WGS) entry which is preliminary data.</text>
</comment>
<evidence type="ECO:0000313" key="1">
    <source>
        <dbReference type="EMBL" id="TWU32649.1"/>
    </source>
</evidence>
<organism evidence="1 2">
    <name type="scientific">Novipirellula artificiosorum</name>
    <dbReference type="NCBI Taxonomy" id="2528016"/>
    <lineage>
        <taxon>Bacteria</taxon>
        <taxon>Pseudomonadati</taxon>
        <taxon>Planctomycetota</taxon>
        <taxon>Planctomycetia</taxon>
        <taxon>Pirellulales</taxon>
        <taxon>Pirellulaceae</taxon>
        <taxon>Novipirellula</taxon>
    </lineage>
</organism>
<dbReference type="Proteomes" id="UP000319143">
    <property type="component" value="Unassembled WGS sequence"/>
</dbReference>